<evidence type="ECO:0000313" key="3">
    <source>
        <dbReference type="Proteomes" id="UP001215280"/>
    </source>
</evidence>
<gene>
    <name evidence="2" type="ORF">DFH07DRAFT_820367</name>
</gene>
<sequence>MSEFESLSDSEWLEISSNQESDNDSLSSRDSDRDDLPSEPPSRRSSISLGSSVDGEIDAWEGLVDETDVPVVGADPVVATFAATEHAEPRRMLDNQGRVSEEQFVTAALEQSLVGTLSASRSSSLGVSSTVHNSLRDLRLSFPDPLTSSRDELNRSYETVPSPETNCIMDDDPTSPMTTAFPGDDAAPPSEESLPKDESSGPNLETLSDSVALPVRRWADNQINGFDIVLYPSTPQSRDFARWILSILATGGESSESRGSRLRSLSDVGMIHAANDSSVQILNGRPSLAIIRLPHLSRQPSSEHTLYLPVVFPANGSPQAAHKEWSSLNIPAARTARLIKDSESHLVIDGLKMRKQADPKFIFGELEPFLASSFSPSPTKKVPTILEHLRPVHAVTFVALLSLIMGFAVNTAFRSPHLVPASTIVALSPAPTPSTFWGMFATAPNSSVAPLPTASTTTNMAVMPSTLKDFALAVFNPATTPAIQAASISVAPSPPAPCAPGATGSPVEDCKPMAWTEKAKSTKDIIVRPPTALSIPPAAEAPATHTPSVSGSMAKVVALPVAESAPVTSLSLKIGDSLSEIADIAMKALEEVVAHDFRELKNALDALMRAIGHQTTMILEESKSRAQVLRERLHYRNERAKGKARELKRMGEQFVSSAGERFRARAEIAKTRAQSLKKSLMSTSMWRTYAEAHGEWAERLAAKKSRRWSEKRERKVGLFAKLKEKRENRKKRAVT</sequence>
<evidence type="ECO:0000313" key="2">
    <source>
        <dbReference type="EMBL" id="KAJ7756384.1"/>
    </source>
</evidence>
<feature type="region of interest" description="Disordered" evidence="1">
    <location>
        <begin position="1"/>
        <end position="51"/>
    </location>
</feature>
<protein>
    <submittedName>
        <fullName evidence="2">Uncharacterized protein</fullName>
    </submittedName>
</protein>
<proteinExistence type="predicted"/>
<keyword evidence="3" id="KW-1185">Reference proteome</keyword>
<name>A0AAD7NCQ8_9AGAR</name>
<reference evidence="2" key="1">
    <citation type="submission" date="2023-03" db="EMBL/GenBank/DDBJ databases">
        <title>Massive genome expansion in bonnet fungi (Mycena s.s.) driven by repeated elements and novel gene families across ecological guilds.</title>
        <authorList>
            <consortium name="Lawrence Berkeley National Laboratory"/>
            <person name="Harder C.B."/>
            <person name="Miyauchi S."/>
            <person name="Viragh M."/>
            <person name="Kuo A."/>
            <person name="Thoen E."/>
            <person name="Andreopoulos B."/>
            <person name="Lu D."/>
            <person name="Skrede I."/>
            <person name="Drula E."/>
            <person name="Henrissat B."/>
            <person name="Morin E."/>
            <person name="Kohler A."/>
            <person name="Barry K."/>
            <person name="LaButti K."/>
            <person name="Morin E."/>
            <person name="Salamov A."/>
            <person name="Lipzen A."/>
            <person name="Mereny Z."/>
            <person name="Hegedus B."/>
            <person name="Baldrian P."/>
            <person name="Stursova M."/>
            <person name="Weitz H."/>
            <person name="Taylor A."/>
            <person name="Grigoriev I.V."/>
            <person name="Nagy L.G."/>
            <person name="Martin F."/>
            <person name="Kauserud H."/>
        </authorList>
    </citation>
    <scope>NUCLEOTIDE SEQUENCE</scope>
    <source>
        <strain evidence="2">CBHHK188m</strain>
    </source>
</reference>
<feature type="region of interest" description="Disordered" evidence="1">
    <location>
        <begin position="144"/>
        <end position="206"/>
    </location>
</feature>
<dbReference type="EMBL" id="JARJLG010000061">
    <property type="protein sequence ID" value="KAJ7756384.1"/>
    <property type="molecule type" value="Genomic_DNA"/>
</dbReference>
<dbReference type="Proteomes" id="UP001215280">
    <property type="component" value="Unassembled WGS sequence"/>
</dbReference>
<feature type="compositionally biased region" description="Acidic residues" evidence="1">
    <location>
        <begin position="1"/>
        <end position="12"/>
    </location>
</feature>
<organism evidence="2 3">
    <name type="scientific">Mycena maculata</name>
    <dbReference type="NCBI Taxonomy" id="230809"/>
    <lineage>
        <taxon>Eukaryota</taxon>
        <taxon>Fungi</taxon>
        <taxon>Dikarya</taxon>
        <taxon>Basidiomycota</taxon>
        <taxon>Agaricomycotina</taxon>
        <taxon>Agaricomycetes</taxon>
        <taxon>Agaricomycetidae</taxon>
        <taxon>Agaricales</taxon>
        <taxon>Marasmiineae</taxon>
        <taxon>Mycenaceae</taxon>
        <taxon>Mycena</taxon>
    </lineage>
</organism>
<feature type="compositionally biased region" description="Polar residues" evidence="1">
    <location>
        <begin position="156"/>
        <end position="165"/>
    </location>
</feature>
<feature type="compositionally biased region" description="Basic and acidic residues" evidence="1">
    <location>
        <begin position="27"/>
        <end position="36"/>
    </location>
</feature>
<comment type="caution">
    <text evidence="2">The sequence shown here is derived from an EMBL/GenBank/DDBJ whole genome shotgun (WGS) entry which is preliminary data.</text>
</comment>
<dbReference type="AlphaFoldDB" id="A0AAD7NCQ8"/>
<accession>A0AAD7NCQ8</accession>
<evidence type="ECO:0000256" key="1">
    <source>
        <dbReference type="SAM" id="MobiDB-lite"/>
    </source>
</evidence>